<dbReference type="InterPro" id="IPR002472">
    <property type="entry name" value="Palm_thioest"/>
</dbReference>
<dbReference type="PANTHER" id="PTHR11247">
    <property type="entry name" value="PALMITOYL-PROTEIN THIOESTERASE/DOLICHYLDIPHOSPHATASE 1"/>
    <property type="match status" value="1"/>
</dbReference>
<dbReference type="EC" id="3.1.2.2" evidence="9"/>
<evidence type="ECO:0000256" key="15">
    <source>
        <dbReference type="SAM" id="SignalP"/>
    </source>
</evidence>
<evidence type="ECO:0000256" key="11">
    <source>
        <dbReference type="ARBA" id="ARBA00047734"/>
    </source>
</evidence>
<comment type="similarity">
    <text evidence="1">Belongs to the palmitoyl-protein thioesterase family.</text>
</comment>
<accession>A0A8B9NQR3</accession>
<evidence type="ECO:0000256" key="6">
    <source>
        <dbReference type="ARBA" id="ARBA00023157"/>
    </source>
</evidence>
<organism evidence="16 17">
    <name type="scientific">Accipiter nisus</name>
    <name type="common">Eurasian sparrowhawk</name>
    <dbReference type="NCBI Taxonomy" id="211598"/>
    <lineage>
        <taxon>Eukaryota</taxon>
        <taxon>Metazoa</taxon>
        <taxon>Chordata</taxon>
        <taxon>Craniata</taxon>
        <taxon>Vertebrata</taxon>
        <taxon>Euteleostomi</taxon>
        <taxon>Archelosauria</taxon>
        <taxon>Archosauria</taxon>
        <taxon>Dinosauria</taxon>
        <taxon>Saurischia</taxon>
        <taxon>Theropoda</taxon>
        <taxon>Coelurosauria</taxon>
        <taxon>Aves</taxon>
        <taxon>Neognathae</taxon>
        <taxon>Neoaves</taxon>
        <taxon>Telluraves</taxon>
        <taxon>Accipitrimorphae</taxon>
        <taxon>Accipitriformes</taxon>
        <taxon>Accipitridae</taxon>
        <taxon>Accipitrinae</taxon>
        <taxon>Accipiter</taxon>
    </lineage>
</organism>
<comment type="catalytic activity">
    <reaction evidence="11">
        <text>hexadecanoyl-CoA + H2O = hexadecanoate + CoA + H(+)</text>
        <dbReference type="Rhea" id="RHEA:16645"/>
        <dbReference type="ChEBI" id="CHEBI:7896"/>
        <dbReference type="ChEBI" id="CHEBI:15377"/>
        <dbReference type="ChEBI" id="CHEBI:15378"/>
        <dbReference type="ChEBI" id="CHEBI:57287"/>
        <dbReference type="ChEBI" id="CHEBI:57379"/>
        <dbReference type="EC" id="3.1.2.2"/>
    </reaction>
    <physiologicalReaction direction="left-to-right" evidence="11">
        <dbReference type="Rhea" id="RHEA:16646"/>
    </physiologicalReaction>
</comment>
<evidence type="ECO:0000256" key="8">
    <source>
        <dbReference type="ARBA" id="ARBA00031934"/>
    </source>
</evidence>
<keyword evidence="17" id="KW-1185">Reference proteome</keyword>
<keyword evidence="4 15" id="KW-0732">Signal</keyword>
<comment type="catalytic activity">
    <reaction evidence="12">
        <text>S-hexadecanoyl-N-acetylcysteine methyl ester + H2O = N-acetylcysteine methyl ester + hexadecanoate + H(+)</text>
        <dbReference type="Rhea" id="RHEA:84103"/>
        <dbReference type="ChEBI" id="CHEBI:7896"/>
        <dbReference type="ChEBI" id="CHEBI:15377"/>
        <dbReference type="ChEBI" id="CHEBI:15378"/>
        <dbReference type="ChEBI" id="CHEBI:233604"/>
        <dbReference type="ChEBI" id="CHEBI:233605"/>
    </reaction>
</comment>
<dbReference type="GO" id="GO:0005764">
    <property type="term" value="C:lysosome"/>
    <property type="evidence" value="ECO:0007669"/>
    <property type="project" value="TreeGrafter"/>
</dbReference>
<keyword evidence="6" id="KW-1015">Disulfide bond</keyword>
<keyword evidence="14" id="KW-1133">Transmembrane helix</keyword>
<feature type="transmembrane region" description="Helical" evidence="14">
    <location>
        <begin position="243"/>
        <end position="264"/>
    </location>
</feature>
<evidence type="ECO:0000256" key="12">
    <source>
        <dbReference type="ARBA" id="ARBA00093191"/>
    </source>
</evidence>
<keyword evidence="5" id="KW-0378">Hydrolase</keyword>
<sequence length="346" mass="38288">MCSVKMAAFRAAVMLLLGLRLGFAATAVPLVIWHGMGDSCCNPQSMGYIKKIVENKIPGIYVLSLKIGSNLIQDMENSFFMNVNDQVTEVCSQLAKDPHLKGGYNAMGFSQGGQFLRAVAQRCPSPPMLNLISVGGQHQGVYGFPRCPGESSHICDWIRKTLDLGAYTQSVQEHLVQAEYWHNPLKEEDYRKNSIFLADINQERGINETYKKNLMALKKFVMVKFLNDTMVDPPISEVRQAGWVLLLGGVLVLACLFLVCPLVAELEVSKEHAEHKCRPDTVLSPAEASESLLISCEPFSNSFLVFILTVVWVLQKRPSQGDHPAEGDLAVHRGMFCWGVSAVSIL</sequence>
<evidence type="ECO:0000313" key="16">
    <source>
        <dbReference type="Ensembl" id="ENSANIP00000026019.1"/>
    </source>
</evidence>
<evidence type="ECO:0000256" key="9">
    <source>
        <dbReference type="ARBA" id="ARBA00038848"/>
    </source>
</evidence>
<dbReference type="AlphaFoldDB" id="A0A8B9NQR3"/>
<dbReference type="EC" id="3.1.2.22" evidence="2"/>
<evidence type="ECO:0000256" key="4">
    <source>
        <dbReference type="ARBA" id="ARBA00022729"/>
    </source>
</evidence>
<keyword evidence="14" id="KW-0812">Transmembrane</keyword>
<evidence type="ECO:0000256" key="5">
    <source>
        <dbReference type="ARBA" id="ARBA00022801"/>
    </source>
</evidence>
<dbReference type="PRINTS" id="PR00414">
    <property type="entry name" value="PPTHIESTRASE"/>
</dbReference>
<dbReference type="Gene3D" id="3.40.50.1820">
    <property type="entry name" value="alpha/beta hydrolase"/>
    <property type="match status" value="1"/>
</dbReference>
<dbReference type="Ensembl" id="ENSANIT00000026876.1">
    <property type="protein sequence ID" value="ENSANIP00000026019.1"/>
    <property type="gene ID" value="ENSANIG00000017484.1"/>
</dbReference>
<dbReference type="SUPFAM" id="SSF53474">
    <property type="entry name" value="alpha/beta-Hydrolases"/>
    <property type="match status" value="1"/>
</dbReference>
<dbReference type="Proteomes" id="UP000694541">
    <property type="component" value="Unplaced"/>
</dbReference>
<name>A0A8B9NQR3_9AVES</name>
<evidence type="ECO:0000313" key="17">
    <source>
        <dbReference type="Proteomes" id="UP000694541"/>
    </source>
</evidence>
<dbReference type="Pfam" id="PF02089">
    <property type="entry name" value="Palm_thioest"/>
    <property type="match status" value="1"/>
</dbReference>
<keyword evidence="7" id="KW-0325">Glycoprotein</keyword>
<evidence type="ECO:0000256" key="2">
    <source>
        <dbReference type="ARBA" id="ARBA00012423"/>
    </source>
</evidence>
<reference evidence="16" key="2">
    <citation type="submission" date="2025-09" db="UniProtKB">
        <authorList>
            <consortium name="Ensembl"/>
        </authorList>
    </citation>
    <scope>IDENTIFICATION</scope>
</reference>
<evidence type="ECO:0000256" key="10">
    <source>
        <dbReference type="ARBA" id="ARBA00047337"/>
    </source>
</evidence>
<keyword evidence="14" id="KW-0472">Membrane</keyword>
<feature type="signal peptide" evidence="15">
    <location>
        <begin position="1"/>
        <end position="24"/>
    </location>
</feature>
<proteinExistence type="inferred from homology"/>
<protein>
    <recommendedName>
        <fullName evidence="3">Palmitoyl-protein thioesterase 1</fullName>
        <ecNumber evidence="9">3.1.2.2</ecNumber>
        <ecNumber evidence="2">3.1.2.22</ecNumber>
    </recommendedName>
    <alternativeName>
        <fullName evidence="8">Palmitoyl-protein hydrolase 1</fullName>
    </alternativeName>
</protein>
<feature type="chain" id="PRO_5034375560" description="Palmitoyl-protein thioesterase 1" evidence="15">
    <location>
        <begin position="25"/>
        <end position="346"/>
    </location>
</feature>
<dbReference type="PANTHER" id="PTHR11247:SF8">
    <property type="entry name" value="PALMITOYL-PROTEIN THIOESTERASE 1"/>
    <property type="match status" value="1"/>
</dbReference>
<evidence type="ECO:0000256" key="14">
    <source>
        <dbReference type="SAM" id="Phobius"/>
    </source>
</evidence>
<comment type="catalytic activity">
    <reaction evidence="10">
        <text>S-hexadecanoyl-L-cysteinyl-[protein] + H2O = L-cysteinyl-[protein] + hexadecanoate + H(+)</text>
        <dbReference type="Rhea" id="RHEA:19233"/>
        <dbReference type="Rhea" id="RHEA-COMP:10131"/>
        <dbReference type="Rhea" id="RHEA-COMP:11032"/>
        <dbReference type="ChEBI" id="CHEBI:7896"/>
        <dbReference type="ChEBI" id="CHEBI:15377"/>
        <dbReference type="ChEBI" id="CHEBI:15378"/>
        <dbReference type="ChEBI" id="CHEBI:29950"/>
        <dbReference type="ChEBI" id="CHEBI:74151"/>
        <dbReference type="EC" id="3.1.2.22"/>
    </reaction>
</comment>
<evidence type="ECO:0000256" key="13">
    <source>
        <dbReference type="ARBA" id="ARBA00093223"/>
    </source>
</evidence>
<comment type="catalytic activity">
    <reaction evidence="13">
        <text>S-hexadecanoyl-N-acetylcysteamine + H2O = N-acetylcysteamine + hexadecanoate + H(+)</text>
        <dbReference type="Rhea" id="RHEA:84099"/>
        <dbReference type="ChEBI" id="CHEBI:7896"/>
        <dbReference type="ChEBI" id="CHEBI:15377"/>
        <dbReference type="ChEBI" id="CHEBI:15378"/>
        <dbReference type="ChEBI" id="CHEBI:74410"/>
        <dbReference type="ChEBI" id="CHEBI:233601"/>
    </reaction>
</comment>
<dbReference type="FunFam" id="3.40.50.1820:FF:000107">
    <property type="entry name" value="Palmitoyl-protein thioesterase 1"/>
    <property type="match status" value="1"/>
</dbReference>
<dbReference type="GO" id="GO:0008474">
    <property type="term" value="F:palmitoyl-(protein) hydrolase activity"/>
    <property type="evidence" value="ECO:0007669"/>
    <property type="project" value="UniProtKB-EC"/>
</dbReference>
<dbReference type="GO" id="GO:0006898">
    <property type="term" value="P:receptor-mediated endocytosis"/>
    <property type="evidence" value="ECO:0007669"/>
    <property type="project" value="TreeGrafter"/>
</dbReference>
<evidence type="ECO:0000256" key="3">
    <source>
        <dbReference type="ARBA" id="ARBA00014212"/>
    </source>
</evidence>
<evidence type="ECO:0000256" key="1">
    <source>
        <dbReference type="ARBA" id="ARBA00010758"/>
    </source>
</evidence>
<reference evidence="16" key="1">
    <citation type="submission" date="2025-08" db="UniProtKB">
        <authorList>
            <consortium name="Ensembl"/>
        </authorList>
    </citation>
    <scope>IDENTIFICATION</scope>
</reference>
<evidence type="ECO:0000256" key="7">
    <source>
        <dbReference type="ARBA" id="ARBA00023180"/>
    </source>
</evidence>
<dbReference type="InterPro" id="IPR029058">
    <property type="entry name" value="AB_hydrolase_fold"/>
</dbReference>